<accession>A4CJN8</accession>
<proteinExistence type="inferred from homology"/>
<comment type="similarity">
    <text evidence="1 4">Belongs to the glycosyl hydrolase 32 family.</text>
</comment>
<sequence>MVSGSRIVPLLSLLVLIASCGGEQKGVSPGSSSPTNAYNEPHRPQFHFTPREAWMNDPNGMFYLDGEYHLSYQFYPDSTVWGPMHWGHAVSTDLVRWKHLPVALAPDSLGYIFSGSAVVDHKNTSGFGNGSEPPVVAVYTYHNPILEAAGGDDFQYQGIAYSLDKGRTWTKYAGNPVLANDTGVRDFRDPKVFWHGESEKWIMVLAVYDRVRLYASSNLKEWEYLSEFGIEGDTRLWECPDLFRLRVPGTREAKWVLLVSIQQEGPSGGTGTSYFVGDFDGTVFTADPAGQKWLDHGADNYAFVTWDNAPTGWGSRLGIGWMSNWQYAQQVPTVAWRSAMTVPRMLSLAEDSGELVLSALPVPAVTGLRGAEVQLPMELRDSIRVEGDFSPTQCDISLLVDLENTTASSFGLVLKNAGGDRLTVTFDRSEETVTVDRTASGPQGFSDAFFKGPHKATVDLSQESLDIRVLLDAASIEIFADRGILNFTDIFFPESPFDELSIWAEGGTLVLFDGTVYPMDSIW</sequence>
<dbReference type="Pfam" id="PF00251">
    <property type="entry name" value="Glyco_hydro_32N"/>
    <property type="match status" value="1"/>
</dbReference>
<dbReference type="PANTHER" id="PTHR42800:SF1">
    <property type="entry name" value="EXOINULINASE INUD (AFU_ORTHOLOGUE AFUA_5G00480)"/>
    <property type="match status" value="1"/>
</dbReference>
<dbReference type="InterPro" id="IPR013320">
    <property type="entry name" value="ConA-like_dom_sf"/>
</dbReference>
<dbReference type="CAZy" id="GH32">
    <property type="family name" value="Glycoside Hydrolase Family 32"/>
</dbReference>
<evidence type="ECO:0000259" key="6">
    <source>
        <dbReference type="Pfam" id="PF08244"/>
    </source>
</evidence>
<dbReference type="CDD" id="cd18622">
    <property type="entry name" value="GH32_Inu-like"/>
    <property type="match status" value="1"/>
</dbReference>
<evidence type="ECO:0000313" key="7">
    <source>
        <dbReference type="EMBL" id="EAR17146.1"/>
    </source>
</evidence>
<dbReference type="HOGENOM" id="CLU_001528_3_1_10"/>
<dbReference type="PROSITE" id="PS00609">
    <property type="entry name" value="GLYCOSYL_HYDROL_F32"/>
    <property type="match status" value="1"/>
</dbReference>
<dbReference type="EMBL" id="CP001712">
    <property type="protein sequence ID" value="EAR17146.1"/>
    <property type="molecule type" value="Genomic_DNA"/>
</dbReference>
<reference evidence="7 8" key="1">
    <citation type="journal article" date="2009" name="J. Bacteriol.">
        <title>Complete genome sequence of Robiginitalea biformata HTCC2501.</title>
        <authorList>
            <person name="Oh H.M."/>
            <person name="Giovannoni S.J."/>
            <person name="Lee K."/>
            <person name="Ferriera S."/>
            <person name="Johnson J."/>
            <person name="Cho J.C."/>
        </authorList>
    </citation>
    <scope>NUCLEOTIDE SEQUENCE [LARGE SCALE GENOMIC DNA]</scope>
    <source>
        <strain evidence="8">ATCC BAA-864 / HTCC2501 / KCTC 12146</strain>
    </source>
</reference>
<dbReference type="PROSITE" id="PS51257">
    <property type="entry name" value="PROKAR_LIPOPROTEIN"/>
    <property type="match status" value="1"/>
</dbReference>
<dbReference type="eggNOG" id="COG1621">
    <property type="taxonomic scope" value="Bacteria"/>
</dbReference>
<dbReference type="InterPro" id="IPR018053">
    <property type="entry name" value="Glyco_hydro_32_AS"/>
</dbReference>
<dbReference type="PANTHER" id="PTHR42800">
    <property type="entry name" value="EXOINULINASE INUD (AFU_ORTHOLOGUE AFUA_5G00480)"/>
    <property type="match status" value="1"/>
</dbReference>
<dbReference type="OrthoDB" id="9759709at2"/>
<dbReference type="SUPFAM" id="SSF49899">
    <property type="entry name" value="Concanavalin A-like lectins/glucanases"/>
    <property type="match status" value="1"/>
</dbReference>
<dbReference type="InterPro" id="IPR023296">
    <property type="entry name" value="Glyco_hydro_beta-prop_sf"/>
</dbReference>
<evidence type="ECO:0000313" key="8">
    <source>
        <dbReference type="Proteomes" id="UP000009049"/>
    </source>
</evidence>
<name>A4CJN8_ROBBH</name>
<dbReference type="InterPro" id="IPR013189">
    <property type="entry name" value="Glyco_hydro_32_C"/>
</dbReference>
<dbReference type="Proteomes" id="UP000009049">
    <property type="component" value="Chromosome"/>
</dbReference>
<keyword evidence="2 4" id="KW-0378">Hydrolase</keyword>
<evidence type="ECO:0000256" key="3">
    <source>
        <dbReference type="ARBA" id="ARBA00023295"/>
    </source>
</evidence>
<dbReference type="GO" id="GO:0005987">
    <property type="term" value="P:sucrose catabolic process"/>
    <property type="evidence" value="ECO:0007669"/>
    <property type="project" value="TreeGrafter"/>
</dbReference>
<dbReference type="GO" id="GO:0005737">
    <property type="term" value="C:cytoplasm"/>
    <property type="evidence" value="ECO:0007669"/>
    <property type="project" value="TreeGrafter"/>
</dbReference>
<dbReference type="Pfam" id="PF08244">
    <property type="entry name" value="Glyco_hydro_32C"/>
    <property type="match status" value="1"/>
</dbReference>
<dbReference type="GO" id="GO:0004575">
    <property type="term" value="F:sucrose alpha-glucosidase activity"/>
    <property type="evidence" value="ECO:0007669"/>
    <property type="project" value="TreeGrafter"/>
</dbReference>
<dbReference type="Gene3D" id="2.115.10.20">
    <property type="entry name" value="Glycosyl hydrolase domain, family 43"/>
    <property type="match status" value="1"/>
</dbReference>
<dbReference type="InterPro" id="IPR001362">
    <property type="entry name" value="Glyco_hydro_32"/>
</dbReference>
<keyword evidence="8" id="KW-1185">Reference proteome</keyword>
<evidence type="ECO:0000256" key="1">
    <source>
        <dbReference type="ARBA" id="ARBA00009902"/>
    </source>
</evidence>
<feature type="domain" description="Glycosyl hydrolase family 32 C-terminal" evidence="6">
    <location>
        <begin position="389"/>
        <end position="516"/>
    </location>
</feature>
<evidence type="ECO:0000256" key="4">
    <source>
        <dbReference type="RuleBase" id="RU362110"/>
    </source>
</evidence>
<evidence type="ECO:0000256" key="2">
    <source>
        <dbReference type="ARBA" id="ARBA00022801"/>
    </source>
</evidence>
<feature type="domain" description="Glycosyl hydrolase family 32 N-terminal" evidence="5">
    <location>
        <begin position="47"/>
        <end position="356"/>
    </location>
</feature>
<protein>
    <submittedName>
        <fullName evidence="7">SacC</fullName>
    </submittedName>
</protein>
<organism evidence="7 8">
    <name type="scientific">Robiginitalea biformata (strain ATCC BAA-864 / DSM 15991 / KCTC 12146 / HTCC2501)</name>
    <dbReference type="NCBI Taxonomy" id="313596"/>
    <lineage>
        <taxon>Bacteria</taxon>
        <taxon>Pseudomonadati</taxon>
        <taxon>Bacteroidota</taxon>
        <taxon>Flavobacteriia</taxon>
        <taxon>Flavobacteriales</taxon>
        <taxon>Flavobacteriaceae</taxon>
        <taxon>Robiginitalea</taxon>
    </lineage>
</organism>
<dbReference type="SUPFAM" id="SSF75005">
    <property type="entry name" value="Arabinanase/levansucrase/invertase"/>
    <property type="match status" value="1"/>
</dbReference>
<evidence type="ECO:0000259" key="5">
    <source>
        <dbReference type="Pfam" id="PF00251"/>
    </source>
</evidence>
<dbReference type="STRING" id="313596.RB2501_09590"/>
<keyword evidence="3 4" id="KW-0326">Glycosidase</keyword>
<dbReference type="SMART" id="SM00640">
    <property type="entry name" value="Glyco_32"/>
    <property type="match status" value="1"/>
</dbReference>
<dbReference type="RefSeq" id="WP_015753901.1">
    <property type="nucleotide sequence ID" value="NC_013222.1"/>
</dbReference>
<dbReference type="InterPro" id="IPR013148">
    <property type="entry name" value="Glyco_hydro_32_N"/>
</dbReference>
<gene>
    <name evidence="7" type="ordered locus">RB2501_09590</name>
</gene>
<dbReference type="KEGG" id="rbi:RB2501_09590"/>
<dbReference type="AlphaFoldDB" id="A4CJN8"/>
<dbReference type="Gene3D" id="2.60.120.560">
    <property type="entry name" value="Exo-inulinase, domain 1"/>
    <property type="match status" value="1"/>
</dbReference>